<evidence type="ECO:0000313" key="2">
    <source>
        <dbReference type="EMBL" id="VFS53072.1"/>
    </source>
</evidence>
<sequence length="194" mass="22546">MKKQSDKPDAKFHRDRVADNKVFDFVQKKVFLGADMREKLALLSQQLTGTKLMTNNELIADIMGYCVNHCYNELFSVDGLFQQEPSPDTPKISAAMSPKGQKRYRLYQQVKGRYDKLITGDSDKEKWDSVAKTLVEEGISKPKLKVFSEGPWSRKDIQWILTPENINKLIDKNNRTYLEERKKQKQAKKSRIML</sequence>
<evidence type="ECO:0000313" key="3">
    <source>
        <dbReference type="Proteomes" id="UP000224974"/>
    </source>
</evidence>
<reference evidence="1" key="2">
    <citation type="submission" date="2017-09" db="EMBL/GenBank/DDBJ databases">
        <title>FDA dAtabase for Regulatory Grade micrObial Sequences (FDA-ARGOS): Supporting development and validation of Infectious Disease Dx tests.</title>
        <authorList>
            <person name="Minogue T."/>
            <person name="Wolcott M."/>
            <person name="Wasieloski L."/>
            <person name="Aguilar W."/>
            <person name="Moore D."/>
            <person name="Tallon L.J."/>
            <person name="Sadzewicz L."/>
            <person name="Ott S."/>
            <person name="Zhao X."/>
            <person name="Nagaraj S."/>
            <person name="Vavikolanu K."/>
            <person name="Aluvathingal J."/>
            <person name="Nadendla S."/>
            <person name="Sichtig H."/>
        </authorList>
    </citation>
    <scope>NUCLEOTIDE SEQUENCE</scope>
    <source>
        <strain evidence="1">FDAARGOS_387</strain>
    </source>
</reference>
<dbReference type="RefSeq" id="WP_051323438.1">
    <property type="nucleotide sequence ID" value="NZ_CAADJA010000002.1"/>
</dbReference>
<name>A0A2C6DT69_9GAMM</name>
<accession>A0A2C6DT69</accession>
<reference evidence="3" key="1">
    <citation type="submission" date="2017-09" db="EMBL/GenBank/DDBJ databases">
        <title>FDA dAtabase for Regulatory Grade micrObial Sequences (FDA-ARGOS): Supporting development and validation of Infectious Disease Dx tests.</title>
        <authorList>
            <person name="Minogue T."/>
            <person name="Wolcott M."/>
            <person name="Wasieloski L."/>
            <person name="Aguilar W."/>
            <person name="Moore D."/>
            <person name="Tallon L."/>
            <person name="Sadzewicz L."/>
            <person name="Ott S."/>
            <person name="Zhao X."/>
            <person name="Nagaraj S."/>
            <person name="Vavikolanu K."/>
            <person name="Aluvathingal J."/>
            <person name="Nadendla S."/>
            <person name="Sichtig H."/>
        </authorList>
    </citation>
    <scope>NUCLEOTIDE SEQUENCE [LARGE SCALE GENOMIC DNA]</scope>
    <source>
        <strain evidence="3">FDAARGOS_387</strain>
    </source>
</reference>
<dbReference type="AlphaFoldDB" id="A0A2C6DT69"/>
<protein>
    <submittedName>
        <fullName evidence="1">Uncharacterized protein</fullName>
    </submittedName>
</protein>
<evidence type="ECO:0000313" key="1">
    <source>
        <dbReference type="EMBL" id="PHI32011.1"/>
    </source>
</evidence>
<organism evidence="1 3">
    <name type="scientific">Budvicia aquatica</name>
    <dbReference type="NCBI Taxonomy" id="82979"/>
    <lineage>
        <taxon>Bacteria</taxon>
        <taxon>Pseudomonadati</taxon>
        <taxon>Pseudomonadota</taxon>
        <taxon>Gammaproteobacteria</taxon>
        <taxon>Enterobacterales</taxon>
        <taxon>Budviciaceae</taxon>
        <taxon>Budvicia</taxon>
    </lineage>
</organism>
<reference evidence="2 4" key="3">
    <citation type="submission" date="2019-03" db="EMBL/GenBank/DDBJ databases">
        <authorList>
            <consortium name="Pathogen Informatics"/>
        </authorList>
    </citation>
    <scope>NUCLEOTIDE SEQUENCE [LARGE SCALE GENOMIC DNA]</scope>
    <source>
        <strain evidence="2 4">NCTC12282</strain>
    </source>
</reference>
<dbReference type="STRING" id="1111728.GCA_000427805_04072"/>
<dbReference type="EMBL" id="PDDX01000001">
    <property type="protein sequence ID" value="PHI32011.1"/>
    <property type="molecule type" value="Genomic_DNA"/>
</dbReference>
<dbReference type="EMBL" id="CAADJA010000002">
    <property type="protein sequence ID" value="VFS53072.1"/>
    <property type="molecule type" value="Genomic_DNA"/>
</dbReference>
<evidence type="ECO:0000313" key="4">
    <source>
        <dbReference type="Proteomes" id="UP000373449"/>
    </source>
</evidence>
<gene>
    <name evidence="1" type="ORF">CRN84_23150</name>
    <name evidence="2" type="ORF">NCTC12282_06283</name>
</gene>
<dbReference type="OrthoDB" id="6625238at2"/>
<dbReference type="Proteomes" id="UP000224974">
    <property type="component" value="Unassembled WGS sequence"/>
</dbReference>
<dbReference type="Proteomes" id="UP000373449">
    <property type="component" value="Unassembled WGS sequence"/>
</dbReference>
<keyword evidence="3" id="KW-1185">Reference proteome</keyword>
<proteinExistence type="predicted"/>